<dbReference type="EMBL" id="LKMD01000102">
    <property type="protein sequence ID" value="PIA97816.1"/>
    <property type="molecule type" value="Genomic_DNA"/>
</dbReference>
<dbReference type="Proteomes" id="UP000230605">
    <property type="component" value="Chromosome 2"/>
</dbReference>
<evidence type="ECO:0000256" key="1">
    <source>
        <dbReference type="SAM" id="MobiDB-lite"/>
    </source>
</evidence>
<gene>
    <name evidence="2" type="ORF">CB0940_05916</name>
</gene>
<feature type="region of interest" description="Disordered" evidence="1">
    <location>
        <begin position="1"/>
        <end position="24"/>
    </location>
</feature>
<feature type="region of interest" description="Disordered" evidence="1">
    <location>
        <begin position="123"/>
        <end position="142"/>
    </location>
</feature>
<dbReference type="AlphaFoldDB" id="A0A2G5HZ56"/>
<protein>
    <submittedName>
        <fullName evidence="2">Uncharacterized protein</fullName>
    </submittedName>
</protein>
<feature type="compositionally biased region" description="Polar residues" evidence="1">
    <location>
        <begin position="1"/>
        <end position="10"/>
    </location>
</feature>
<dbReference type="OrthoDB" id="3644239at2759"/>
<evidence type="ECO:0000313" key="2">
    <source>
        <dbReference type="EMBL" id="PIA97816.1"/>
    </source>
</evidence>
<reference evidence="2 3" key="1">
    <citation type="submission" date="2015-10" db="EMBL/GenBank/DDBJ databases">
        <title>The cercosporin biosynthetic gene cluster was horizontally transferred to several fungal lineages and shown to be expanded in Cercospora beticola based on microsynteny with recipient genomes.</title>
        <authorList>
            <person name="De Jonge R."/>
            <person name="Ebert M.K."/>
            <person name="Suttle J.C."/>
            <person name="Jurick Ii W.M."/>
            <person name="Secor G.A."/>
            <person name="Thomma B.P."/>
            <person name="Van De Peer Y."/>
            <person name="Bolton M.D."/>
        </authorList>
    </citation>
    <scope>NUCLEOTIDE SEQUENCE [LARGE SCALE GENOMIC DNA]</scope>
    <source>
        <strain evidence="2 3">09-40</strain>
    </source>
</reference>
<evidence type="ECO:0000313" key="3">
    <source>
        <dbReference type="Proteomes" id="UP000230605"/>
    </source>
</evidence>
<organism evidence="2 3">
    <name type="scientific">Cercospora beticola</name>
    <name type="common">Sugarbeet leaf spot fungus</name>
    <dbReference type="NCBI Taxonomy" id="122368"/>
    <lineage>
        <taxon>Eukaryota</taxon>
        <taxon>Fungi</taxon>
        <taxon>Dikarya</taxon>
        <taxon>Ascomycota</taxon>
        <taxon>Pezizomycotina</taxon>
        <taxon>Dothideomycetes</taxon>
        <taxon>Dothideomycetidae</taxon>
        <taxon>Mycosphaerellales</taxon>
        <taxon>Mycosphaerellaceae</taxon>
        <taxon>Cercospora</taxon>
    </lineage>
</organism>
<comment type="caution">
    <text evidence="2">The sequence shown here is derived from an EMBL/GenBank/DDBJ whole genome shotgun (WGS) entry which is preliminary data.</text>
</comment>
<accession>A0A2G5HZ56</accession>
<name>A0A2G5HZ56_CERBT</name>
<sequence>MARTQQNNRTKAVPERASKKRQSTIIPGLSTMSKTVTAGQAPLRAKSARNTRITSIPQRENPIRIGSPPDPSDDLITITTPSFERHGAFELSRQLLRDRSPLVDAKCLEITSQHLDRLAASAAPVSGARPRRGRPPAHQIQQSDIPRPDYILDFPDVKYYIFASYVHLLTTDTIELDFPFAPLKSVDEAWKRLVKLYLLCEKLEDEVSMGMVSDAAREHLEVEFPSEGGVRLAYNWTTGNESVLRRLLVDQVLENWSDGEVTELVLEETGSGWRHLKEDVVRRLVEGRSISRSAPKRDERA</sequence>
<proteinExistence type="predicted"/>